<dbReference type="Proteomes" id="UP000292564">
    <property type="component" value="Unassembled WGS sequence"/>
</dbReference>
<keyword evidence="3" id="KW-1185">Reference proteome</keyword>
<comment type="caution">
    <text evidence="2">The sequence shown here is derived from an EMBL/GenBank/DDBJ whole genome shotgun (WGS) entry which is preliminary data.</text>
</comment>
<dbReference type="InterPro" id="IPR003607">
    <property type="entry name" value="HD/PDEase_dom"/>
</dbReference>
<dbReference type="CDD" id="cd00077">
    <property type="entry name" value="HDc"/>
    <property type="match status" value="1"/>
</dbReference>
<feature type="domain" description="HD" evidence="1">
    <location>
        <begin position="38"/>
        <end position="114"/>
    </location>
</feature>
<dbReference type="Gene3D" id="1.10.3210.10">
    <property type="entry name" value="Hypothetical protein af1432"/>
    <property type="match status" value="1"/>
</dbReference>
<protein>
    <submittedName>
        <fullName evidence="2">HD domain-containing protein</fullName>
    </submittedName>
</protein>
<sequence>MRAPVTYWFMGAPSEDLVAWARDLARGYLDVPQFRDARWRHVQAVGAKAAALAPAFGIDGDILVAAAWLHDIGYSPELARTGFHPLDGARLIARAGQRRIAALVAHHSGAGLEARLRGLGDDMAEFRDEQSPVRDALWACDMTTSPTGQPVTFGARLAEIENRYGRDHSVARAISAASADIRRAIAATGARASNVGSDLGMR</sequence>
<evidence type="ECO:0000313" key="3">
    <source>
        <dbReference type="Proteomes" id="UP000292564"/>
    </source>
</evidence>
<dbReference type="EMBL" id="SHKY01000001">
    <property type="protein sequence ID" value="RZU51827.1"/>
    <property type="molecule type" value="Genomic_DNA"/>
</dbReference>
<name>A0A4Q7ZLJ7_9ACTN</name>
<evidence type="ECO:0000259" key="1">
    <source>
        <dbReference type="Pfam" id="PF01966"/>
    </source>
</evidence>
<dbReference type="InterPro" id="IPR006674">
    <property type="entry name" value="HD_domain"/>
</dbReference>
<dbReference type="SUPFAM" id="SSF109604">
    <property type="entry name" value="HD-domain/PDEase-like"/>
    <property type="match status" value="1"/>
</dbReference>
<accession>A0A4Q7ZLJ7</accession>
<evidence type="ECO:0000313" key="2">
    <source>
        <dbReference type="EMBL" id="RZU51827.1"/>
    </source>
</evidence>
<gene>
    <name evidence="2" type="ORF">EV385_3663</name>
</gene>
<proteinExistence type="predicted"/>
<dbReference type="Pfam" id="PF01966">
    <property type="entry name" value="HD"/>
    <property type="match status" value="1"/>
</dbReference>
<dbReference type="AlphaFoldDB" id="A0A4Q7ZLJ7"/>
<organism evidence="2 3">
    <name type="scientific">Krasilnikovia cinnamomea</name>
    <dbReference type="NCBI Taxonomy" id="349313"/>
    <lineage>
        <taxon>Bacteria</taxon>
        <taxon>Bacillati</taxon>
        <taxon>Actinomycetota</taxon>
        <taxon>Actinomycetes</taxon>
        <taxon>Micromonosporales</taxon>
        <taxon>Micromonosporaceae</taxon>
        <taxon>Krasilnikovia</taxon>
    </lineage>
</organism>
<reference evidence="2 3" key="1">
    <citation type="submission" date="2019-02" db="EMBL/GenBank/DDBJ databases">
        <title>Sequencing the genomes of 1000 actinobacteria strains.</title>
        <authorList>
            <person name="Klenk H.-P."/>
        </authorList>
    </citation>
    <scope>NUCLEOTIDE SEQUENCE [LARGE SCALE GENOMIC DNA]</scope>
    <source>
        <strain evidence="2 3">DSM 45162</strain>
    </source>
</reference>